<dbReference type="Proteomes" id="UP000479000">
    <property type="component" value="Unassembled WGS sequence"/>
</dbReference>
<dbReference type="EMBL" id="CADCXU010025518">
    <property type="protein sequence ID" value="CAB0012539.1"/>
    <property type="molecule type" value="Genomic_DNA"/>
</dbReference>
<keyword evidence="3" id="KW-1185">Reference proteome</keyword>
<evidence type="ECO:0000313" key="2">
    <source>
        <dbReference type="EMBL" id="CAB0012539.1"/>
    </source>
</evidence>
<protein>
    <submittedName>
        <fullName evidence="2">Uncharacterized protein</fullName>
    </submittedName>
</protein>
<organism evidence="2 3">
    <name type="scientific">Nesidiocoris tenuis</name>
    <dbReference type="NCBI Taxonomy" id="355587"/>
    <lineage>
        <taxon>Eukaryota</taxon>
        <taxon>Metazoa</taxon>
        <taxon>Ecdysozoa</taxon>
        <taxon>Arthropoda</taxon>
        <taxon>Hexapoda</taxon>
        <taxon>Insecta</taxon>
        <taxon>Pterygota</taxon>
        <taxon>Neoptera</taxon>
        <taxon>Paraneoptera</taxon>
        <taxon>Hemiptera</taxon>
        <taxon>Heteroptera</taxon>
        <taxon>Panheteroptera</taxon>
        <taxon>Cimicomorpha</taxon>
        <taxon>Miridae</taxon>
        <taxon>Dicyphina</taxon>
        <taxon>Nesidiocoris</taxon>
    </lineage>
</organism>
<evidence type="ECO:0000313" key="3">
    <source>
        <dbReference type="Proteomes" id="UP000479000"/>
    </source>
</evidence>
<sequence>MAATENRAHDESRHLPTRNYVDGSTEIVHSSRNNGAEKAPGKSPEGKKSKTTQSYEKKHARGLKITI</sequence>
<gene>
    <name evidence="2" type="ORF">NTEN_LOCUS17263</name>
</gene>
<reference evidence="2 3" key="1">
    <citation type="submission" date="2020-02" db="EMBL/GenBank/DDBJ databases">
        <authorList>
            <person name="Ferguson B K."/>
        </authorList>
    </citation>
    <scope>NUCLEOTIDE SEQUENCE [LARGE SCALE GENOMIC DNA]</scope>
</reference>
<accession>A0A6H5H6V5</accession>
<dbReference type="AlphaFoldDB" id="A0A6H5H6V5"/>
<feature type="compositionally biased region" description="Basic residues" evidence="1">
    <location>
        <begin position="58"/>
        <end position="67"/>
    </location>
</feature>
<proteinExistence type="predicted"/>
<feature type="compositionally biased region" description="Basic and acidic residues" evidence="1">
    <location>
        <begin position="1"/>
        <end position="14"/>
    </location>
</feature>
<name>A0A6H5H6V5_9HEMI</name>
<feature type="region of interest" description="Disordered" evidence="1">
    <location>
        <begin position="1"/>
        <end position="67"/>
    </location>
</feature>
<evidence type="ECO:0000256" key="1">
    <source>
        <dbReference type="SAM" id="MobiDB-lite"/>
    </source>
</evidence>